<reference evidence="2 3" key="1">
    <citation type="submission" date="2019-11" db="EMBL/GenBank/DDBJ databases">
        <authorList>
            <person name="Cao P."/>
        </authorList>
    </citation>
    <scope>NUCLEOTIDE SEQUENCE [LARGE SCALE GENOMIC DNA]</scope>
    <source>
        <strain evidence="2 3">NEAU-AAG5</strain>
    </source>
</reference>
<dbReference type="EMBL" id="WOFH01000015">
    <property type="protein sequence ID" value="MUN41658.1"/>
    <property type="molecule type" value="Genomic_DNA"/>
</dbReference>
<feature type="compositionally biased region" description="Low complexity" evidence="1">
    <location>
        <begin position="629"/>
        <end position="647"/>
    </location>
</feature>
<dbReference type="InterPro" id="IPR029063">
    <property type="entry name" value="SAM-dependent_MTases_sf"/>
</dbReference>
<accession>A0A7K1LB60</accession>
<proteinExistence type="predicted"/>
<comment type="caution">
    <text evidence="2">The sequence shown here is derived from an EMBL/GenBank/DDBJ whole genome shotgun (WGS) entry which is preliminary data.</text>
</comment>
<dbReference type="Pfam" id="PF04672">
    <property type="entry name" value="Methyltransf_19"/>
    <property type="match status" value="2"/>
</dbReference>
<feature type="compositionally biased region" description="Polar residues" evidence="1">
    <location>
        <begin position="248"/>
        <end position="258"/>
    </location>
</feature>
<keyword evidence="3" id="KW-1185">Reference proteome</keyword>
<feature type="region of interest" description="Disordered" evidence="1">
    <location>
        <begin position="614"/>
        <end position="651"/>
    </location>
</feature>
<evidence type="ECO:0000256" key="1">
    <source>
        <dbReference type="SAM" id="MobiDB-lite"/>
    </source>
</evidence>
<dbReference type="InterPro" id="IPR006764">
    <property type="entry name" value="SAM_dep_MeTrfase_SAV2177_type"/>
</dbReference>
<gene>
    <name evidence="2" type="ORF">GNZ18_34475</name>
</gene>
<dbReference type="Gene3D" id="3.40.50.150">
    <property type="entry name" value="Vaccinia Virus protein VP39"/>
    <property type="match status" value="2"/>
</dbReference>
<feature type="compositionally biased region" description="Polar residues" evidence="1">
    <location>
        <begin position="614"/>
        <end position="623"/>
    </location>
</feature>
<organism evidence="2 3">
    <name type="scientific">Actinomadura litoris</name>
    <dbReference type="NCBI Taxonomy" id="2678616"/>
    <lineage>
        <taxon>Bacteria</taxon>
        <taxon>Bacillati</taxon>
        <taxon>Actinomycetota</taxon>
        <taxon>Actinomycetes</taxon>
        <taxon>Streptosporangiales</taxon>
        <taxon>Thermomonosporaceae</taxon>
        <taxon>Actinomadura</taxon>
    </lineage>
</organism>
<dbReference type="AlphaFoldDB" id="A0A7K1LB60"/>
<feature type="region of interest" description="Disordered" evidence="1">
    <location>
        <begin position="246"/>
        <end position="288"/>
    </location>
</feature>
<sequence>MTGAGAGTGAALAGSVADGGARTPRLSMARVWAAWAGDPRSFAPEQGFGARVLERYPQVAQVAARRVRFGTAAVRAMLAEHGIEQLLVADADLPPRARSHHQVHQVVQAINPRARTVYASGDPMVIAALTNAVGKAGASCAFVAAGLESWRDMLNKAFPLLDLRRPVGVVLINSLDPLPGDQAAAMLQTLRGVLATGSVLALCHLTGDPDLDLALQDAAANEHVTDPPTVRSPATLEALTEGMDDLTSDNLASDTAPQGVTPEGTASGGTAPGVEPRPHRDLPTPQGAGEPTVGLWCALLRVPVALPEGWAEPHPLASMVVGSPPAGRDWASGSIPTDWMTARVGPERPNWPRMWQWWLGGADGYAADQHAARVFAGLVPGLVAAVRRARRFQARLVRHLAQQGLTQFLDVGVGLPVPGDTLQVARQVTPHARVVFLDRDPVVMAHARALLAGDRDDQGGVGFVEADAADTAAVLDQAAATLDLDRPVAVLLLNILHGLDREQARAVVTGLAAPLAPGSHLAIADLTCEGPGEAIAHAIRAVQELGADPILVRPAGDLADLLGGVEGLRVLDPVMPVARWRPDLALDEGPWPAWPARPAARDGRDWRERLDQLHCNTPAPSSTSDRDAAGTANAADADTGADAQAEASGDVTDAVDASCVLARKSGQAP</sequence>
<name>A0A7K1LB60_9ACTN</name>
<evidence type="ECO:0000313" key="3">
    <source>
        <dbReference type="Proteomes" id="UP000432015"/>
    </source>
</evidence>
<feature type="region of interest" description="Disordered" evidence="1">
    <location>
        <begin position="1"/>
        <end position="20"/>
    </location>
</feature>
<dbReference type="Proteomes" id="UP000432015">
    <property type="component" value="Unassembled WGS sequence"/>
</dbReference>
<dbReference type="SUPFAM" id="SSF53335">
    <property type="entry name" value="S-adenosyl-L-methionine-dependent methyltransferases"/>
    <property type="match status" value="2"/>
</dbReference>
<evidence type="ECO:0008006" key="4">
    <source>
        <dbReference type="Google" id="ProtNLM"/>
    </source>
</evidence>
<dbReference type="RefSeq" id="WP_156220829.1">
    <property type="nucleotide sequence ID" value="NZ_WOFH01000015.1"/>
</dbReference>
<protein>
    <recommendedName>
        <fullName evidence="4">S-adenosyl methyltransferase</fullName>
    </recommendedName>
</protein>
<evidence type="ECO:0000313" key="2">
    <source>
        <dbReference type="EMBL" id="MUN41658.1"/>
    </source>
</evidence>